<reference evidence="1 2" key="1">
    <citation type="submission" date="2019-03" db="EMBL/GenBank/DDBJ databases">
        <title>Draft genome sequences of novel Actinobacteria.</title>
        <authorList>
            <person name="Sahin N."/>
            <person name="Ay H."/>
            <person name="Saygin H."/>
        </authorList>
    </citation>
    <scope>NUCLEOTIDE SEQUENCE [LARGE SCALE GENOMIC DNA]</scope>
    <source>
        <strain evidence="1 2">DSM 41900</strain>
    </source>
</reference>
<comment type="caution">
    <text evidence="1">The sequence shown here is derived from an EMBL/GenBank/DDBJ whole genome shotgun (WGS) entry which is preliminary data.</text>
</comment>
<dbReference type="RefSeq" id="WP_132817548.1">
    <property type="nucleotide sequence ID" value="NZ_SMKI01000077.1"/>
</dbReference>
<evidence type="ECO:0000313" key="2">
    <source>
        <dbReference type="Proteomes" id="UP000295345"/>
    </source>
</evidence>
<protein>
    <submittedName>
        <fullName evidence="1">Uncharacterized protein</fullName>
    </submittedName>
</protein>
<organism evidence="1 2">
    <name type="scientific">Streptomyces hainanensis</name>
    <dbReference type="NCBI Taxonomy" id="402648"/>
    <lineage>
        <taxon>Bacteria</taxon>
        <taxon>Bacillati</taxon>
        <taxon>Actinomycetota</taxon>
        <taxon>Actinomycetes</taxon>
        <taxon>Kitasatosporales</taxon>
        <taxon>Streptomycetaceae</taxon>
        <taxon>Streptomyces</taxon>
    </lineage>
</organism>
<proteinExistence type="predicted"/>
<dbReference type="OrthoDB" id="4164372at2"/>
<accession>A0A4R4TFJ2</accession>
<dbReference type="EMBL" id="SMKI01000077">
    <property type="protein sequence ID" value="TDC76418.1"/>
    <property type="molecule type" value="Genomic_DNA"/>
</dbReference>
<gene>
    <name evidence="1" type="ORF">E1283_09790</name>
</gene>
<dbReference type="AlphaFoldDB" id="A0A4R4TFJ2"/>
<name>A0A4R4TFJ2_9ACTN</name>
<evidence type="ECO:0000313" key="1">
    <source>
        <dbReference type="EMBL" id="TDC76418.1"/>
    </source>
</evidence>
<dbReference type="Proteomes" id="UP000295345">
    <property type="component" value="Unassembled WGS sequence"/>
</dbReference>
<keyword evidence="2" id="KW-1185">Reference proteome</keyword>
<sequence>MATWSHFVQLLTTSLGAANVEGGTGEADTTMVATLEATVKGEDGTEEKRRQKLHFEYDGKDVNWIAVTSFVAPASDNAEDLREFLEYLGEDWEETGLVIVDGQFALRHHISLHDAHDGKDWNAGSERVILEAYRAAANVAGAADFLERHLTKEDAM</sequence>